<dbReference type="EMBL" id="VNHK01000005">
    <property type="protein sequence ID" value="TYO92014.1"/>
    <property type="molecule type" value="Genomic_DNA"/>
</dbReference>
<dbReference type="RefSeq" id="WP_065080903.1">
    <property type="nucleotide sequence ID" value="NZ_FLSS01000036.1"/>
</dbReference>
<keyword evidence="2" id="KW-1185">Reference proteome</keyword>
<comment type="caution">
    <text evidence="1">The sequence shown here is derived from an EMBL/GenBank/DDBJ whole genome shotgun (WGS) entry which is preliminary data.</text>
</comment>
<evidence type="ECO:0000313" key="2">
    <source>
        <dbReference type="Proteomes" id="UP000324513"/>
    </source>
</evidence>
<evidence type="ECO:0008006" key="3">
    <source>
        <dbReference type="Google" id="ProtNLM"/>
    </source>
</evidence>
<dbReference type="Proteomes" id="UP000324513">
    <property type="component" value="Unassembled WGS sequence"/>
</dbReference>
<gene>
    <name evidence="1" type="ORF">LX74_01671</name>
</gene>
<sequence length="1562" mass="183642">MNWNVFNLKYDRRETWAFEQLSYLLFCAEFNNRIGLFRYKNQAGIETEYFTKDAKNYGFQAKYYTTSLSLNKEDIMGSLKKAKRKNPELNSVYLYVNQELSESSKPDQKKPQYQLEIEKAAIELELEIEWRVPSNLELQVALPENKYIYDLFFNLQPNQEHVILDIESHNDKLLRSISSEITFENQQIKVDRNYFQSQIIEALNHDKSIIISGEGGSGKTAILKEFYENNKKKIPICIFKASELNVMNVNDLFYLDHHFSFMDFLQAYELEEKKIFIIDSAEKLAELTQSDLLTHLISTLTNNGWFLIFTTRYSYLNDLSFHIQESYQLPFQVFNVPLLTTDELEKLSQKYHFSLPGNINFSDRLHNLFYLNEYLRHYTNIDKKGNFENFIDILWKKKIQNSGIQKDNLHLERDKCIIELTKERCKTGLFYINTNNLSPVALSWLKQDEILGYSEAHDGYFITHDIYEEWALNKIISRRYANYKDVETFFEDIGSSLPIRRAFRLWLSEQLFHHENAIESFVLEIFKNHNVDQYWKDELLVSVLLSNYSQTFFTFFEKEIIANDFELLRRIIFLIRTACADISTNKGFGIIIPKGKGWEVLISFIYRHKKDFFEQNLNLVVPLLKPWCLNNPQGETTKVSGLLVLSIIQRVENEKDFYIHSEAEEELVKIIFNAAEELVVELKEIFEKVISNQWTAYNDPYEGICSKILEKPYLAFRLIKVLPESVIGLCGLFWRQKKDQDNYHDNYSVESKYDLTDEHRFNYHPPSAYQTPIYVLLRYAFKETLQFIIDFTNTSTKSYRHSDYGEDVQEVIVHMGEKEITQYLCWAFWGAYRGVSSPVVPYLLQSMHMALEKKLLELVQDLDTPIIEAIMLQIIAKTESTSITAVVCSIVLAYPDKLYNVALVLFKTLDFFGIDMHRSVNEYQAKSLYSIGNGLTDTYYTDERLKTCEDKHRGTYLESLLVNYQFFGVKGFTEDQNEMYIAKLYEIIDSHKKEVALLSGDSKITAEILLSRADRRIMKPEMKKINETEYRIELNPQLPAELKEHSEKVVKQYEDTYKYIPLKMWSDFIFRKRNSGQNQSYPQYEENPVRALEEAKQLLNDLSSNVHLLPLDSYTPYFVCANLMIYHRDQLSEDEKLYCKELILLSISRLFEDGYHYHISDGVEAALHAIPSLMEEYPEEKETLILLMIFSLFDDTSIGNARICDYVINAVYESGLWDKDFGTANNILLGFIKLKPLFKEICDNQKQDNIFIGRTQKKQVFQKLDEALGDFSFSNIFYNIENIDSLDIYDLEIVYQLIPTTTNDLGHLKIIKRSLPSIISELLEDKKESRQRRSFNHSNIYLVRLYIFRKLAPLILEQDLSEIDLLLKPFVEQFTISKEMASFFDEIVGAADKNDRQKQFWYIWNQFYSTIIVIGIIKNNSNVHAILKSYLLAWDWWREDVKDWHNLRKENTLFYDNIVRDLGSNPSVLYSIAKVLNSIGSTFGSQGLDWIYEIISNNPALQLGNLEIKILHYLEKFLRTFIFHNKQKIKEEARLKNKIVVILDFLIERGSIHGYLLRESIL</sequence>
<organism evidence="1 2">
    <name type="scientific">Elizabethkingia miricola</name>
    <name type="common">Chryseobacterium miricola</name>
    <dbReference type="NCBI Taxonomy" id="172045"/>
    <lineage>
        <taxon>Bacteria</taxon>
        <taxon>Pseudomonadati</taxon>
        <taxon>Bacteroidota</taxon>
        <taxon>Flavobacteriia</taxon>
        <taxon>Flavobacteriales</taxon>
        <taxon>Weeksellaceae</taxon>
        <taxon>Elizabethkingia</taxon>
    </lineage>
</organism>
<accession>A0ABY3NG84</accession>
<reference evidence="1 2" key="1">
    <citation type="submission" date="2019-07" db="EMBL/GenBank/DDBJ databases">
        <title>Genomic Encyclopedia of Archaeal and Bacterial Type Strains, Phase II (KMG-II): from individual species to whole genera.</title>
        <authorList>
            <person name="Goeker M."/>
        </authorList>
    </citation>
    <scope>NUCLEOTIDE SEQUENCE [LARGE SCALE GENOMIC DNA]</scope>
    <source>
        <strain evidence="1 2">DSM 14571</strain>
    </source>
</reference>
<proteinExistence type="predicted"/>
<dbReference type="SUPFAM" id="SSF52540">
    <property type="entry name" value="P-loop containing nucleoside triphosphate hydrolases"/>
    <property type="match status" value="1"/>
</dbReference>
<evidence type="ECO:0000313" key="1">
    <source>
        <dbReference type="EMBL" id="TYO92014.1"/>
    </source>
</evidence>
<name>A0ABY3NG84_ELIMR</name>
<dbReference type="InterPro" id="IPR027417">
    <property type="entry name" value="P-loop_NTPase"/>
</dbReference>
<dbReference type="NCBIfam" id="NF041815">
    <property type="entry name" value="Avs4"/>
    <property type="match status" value="1"/>
</dbReference>
<dbReference type="Gene3D" id="3.40.50.300">
    <property type="entry name" value="P-loop containing nucleotide triphosphate hydrolases"/>
    <property type="match status" value="1"/>
</dbReference>
<protein>
    <recommendedName>
        <fullName evidence="3">ATP-binding protein</fullName>
    </recommendedName>
</protein>
<dbReference type="CDD" id="cd00009">
    <property type="entry name" value="AAA"/>
    <property type="match status" value="1"/>
</dbReference>